<evidence type="ECO:0000259" key="4">
    <source>
        <dbReference type="Pfam" id="PF00370"/>
    </source>
</evidence>
<dbReference type="InterPro" id="IPR018484">
    <property type="entry name" value="FGGY_N"/>
</dbReference>
<dbReference type="STRING" id="1514105.AOC36_02400"/>
<dbReference type="SUPFAM" id="SSF53067">
    <property type="entry name" value="Actin-like ATPase domain"/>
    <property type="match status" value="2"/>
</dbReference>
<protein>
    <recommendedName>
        <fullName evidence="8">Gluconokinase</fullName>
    </recommendedName>
</protein>
<dbReference type="RefSeq" id="WP_067630925.1">
    <property type="nucleotide sequence ID" value="NZ_CP013213.1"/>
</dbReference>
<dbReference type="PIRSF" id="PIRSF000538">
    <property type="entry name" value="GlpK"/>
    <property type="match status" value="1"/>
</dbReference>
<keyword evidence="7" id="KW-1185">Reference proteome</keyword>
<dbReference type="InterPro" id="IPR050406">
    <property type="entry name" value="FGGY_Carb_Kinase"/>
</dbReference>
<dbReference type="GO" id="GO:0005975">
    <property type="term" value="P:carbohydrate metabolic process"/>
    <property type="evidence" value="ECO:0007669"/>
    <property type="project" value="InterPro"/>
</dbReference>
<evidence type="ECO:0000256" key="3">
    <source>
        <dbReference type="ARBA" id="ARBA00022777"/>
    </source>
</evidence>
<feature type="domain" description="Carbohydrate kinase FGGY C-terminal" evidence="5">
    <location>
        <begin position="309"/>
        <end position="404"/>
    </location>
</feature>
<dbReference type="PANTHER" id="PTHR43095:SF2">
    <property type="entry name" value="GLUCONOKINASE"/>
    <property type="match status" value="1"/>
</dbReference>
<dbReference type="Proteomes" id="UP000063781">
    <property type="component" value="Chromosome"/>
</dbReference>
<dbReference type="KEGG" id="erl:AOC36_02400"/>
<evidence type="ECO:0000313" key="6">
    <source>
        <dbReference type="EMBL" id="AMC92874.1"/>
    </source>
</evidence>
<comment type="similarity">
    <text evidence="1">Belongs to the FGGY kinase family.</text>
</comment>
<keyword evidence="3" id="KW-0418">Kinase</keyword>
<organism evidence="6 7">
    <name type="scientific">Erysipelothrix larvae</name>
    <dbReference type="NCBI Taxonomy" id="1514105"/>
    <lineage>
        <taxon>Bacteria</taxon>
        <taxon>Bacillati</taxon>
        <taxon>Bacillota</taxon>
        <taxon>Erysipelotrichia</taxon>
        <taxon>Erysipelotrichales</taxon>
        <taxon>Erysipelotrichaceae</taxon>
        <taxon>Erysipelothrix</taxon>
    </lineage>
</organism>
<name>A0A0X8GYP9_9FIRM</name>
<dbReference type="Gene3D" id="3.30.420.40">
    <property type="match status" value="2"/>
</dbReference>
<dbReference type="InterPro" id="IPR000577">
    <property type="entry name" value="Carb_kinase_FGGY"/>
</dbReference>
<gene>
    <name evidence="6" type="ORF">AOC36_02400</name>
</gene>
<evidence type="ECO:0000313" key="7">
    <source>
        <dbReference type="Proteomes" id="UP000063781"/>
    </source>
</evidence>
<dbReference type="OrthoDB" id="9805576at2"/>
<feature type="domain" description="Carbohydrate kinase FGGY N-terminal" evidence="4">
    <location>
        <begin position="4"/>
        <end position="223"/>
    </location>
</feature>
<dbReference type="InterPro" id="IPR018485">
    <property type="entry name" value="FGGY_C"/>
</dbReference>
<dbReference type="Pfam" id="PF02782">
    <property type="entry name" value="FGGY_C"/>
    <property type="match status" value="1"/>
</dbReference>
<evidence type="ECO:0008006" key="8">
    <source>
        <dbReference type="Google" id="ProtNLM"/>
    </source>
</evidence>
<accession>A0A0X8GYP9</accession>
<reference evidence="6 7" key="1">
    <citation type="submission" date="2015-10" db="EMBL/GenBank/DDBJ databases">
        <title>Erysipelothrix larvae sp. LV19 isolated from the larval gut of the rhinoceros beetle, Trypoxylus dichotomus.</title>
        <authorList>
            <person name="Lim S."/>
            <person name="Kim B.-C."/>
        </authorList>
    </citation>
    <scope>NUCLEOTIDE SEQUENCE [LARGE SCALE GENOMIC DNA]</scope>
    <source>
        <strain evidence="6 7">LV19</strain>
    </source>
</reference>
<dbReference type="PANTHER" id="PTHR43095">
    <property type="entry name" value="SUGAR KINASE"/>
    <property type="match status" value="1"/>
</dbReference>
<evidence type="ECO:0000259" key="5">
    <source>
        <dbReference type="Pfam" id="PF02782"/>
    </source>
</evidence>
<keyword evidence="2" id="KW-0808">Transferase</keyword>
<evidence type="ECO:0000256" key="1">
    <source>
        <dbReference type="ARBA" id="ARBA00009156"/>
    </source>
</evidence>
<proteinExistence type="inferred from homology"/>
<dbReference type="Pfam" id="PF00370">
    <property type="entry name" value="FGGY_N"/>
    <property type="match status" value="1"/>
</dbReference>
<dbReference type="GO" id="GO:0016301">
    <property type="term" value="F:kinase activity"/>
    <property type="evidence" value="ECO:0007669"/>
    <property type="project" value="UniProtKB-KW"/>
</dbReference>
<dbReference type="AlphaFoldDB" id="A0A0X8GYP9"/>
<sequence length="453" mass="50783">MVNLSFDIGTTNIKSMVTRNEKILEVQSVRLETHQEGLTMTQDPSVILDIIKKRIQAVDKTYGLESFVLVTAMHTLILLNQAYQPMEPMMLWSDNRGESVADVSNKKMLQYYFRTGTPYHPMSPFVKLKTFDQGYLANCLISDLKAYLMVHLTGAFVSDVSSASASGLMNIHTQSWDQKILNELMLKQDHLPIIKPCDFTTTTHCFDRPIGVMVGSTDGVMANLGTQTSNRQCVLSVGTSVGIRTLSDVRILDSKCKTFCYCAPYGQFLIGNASNNGGNLYDYIAHHLFDGHLSFEDFIEMIGSGIPKIYATPFVFGERGPFWIKNLRLTFSEQSVNNQEKAQAIIYGMLSNIYLLKQSIASVVSSDPICLTGGFFNDTRLVQLLADLCQHDVICVEDENAVCVAAMHLLTQTPIHQTSHHVKHKKNNALIQYRAQASAYIMQYVDQKKRSLE</sequence>
<dbReference type="EMBL" id="CP013213">
    <property type="protein sequence ID" value="AMC92874.1"/>
    <property type="molecule type" value="Genomic_DNA"/>
</dbReference>
<dbReference type="InterPro" id="IPR043129">
    <property type="entry name" value="ATPase_NBD"/>
</dbReference>
<evidence type="ECO:0000256" key="2">
    <source>
        <dbReference type="ARBA" id="ARBA00022679"/>
    </source>
</evidence>